<dbReference type="Gene3D" id="1.10.260.40">
    <property type="entry name" value="lambda repressor-like DNA-binding domains"/>
    <property type="match status" value="1"/>
</dbReference>
<dbReference type="HOGENOM" id="CLU_066192_1_1_9"/>
<proteinExistence type="evidence at protein level"/>
<reference evidence="4 5" key="1">
    <citation type="journal article" date="2009" name="Proc. Natl. Acad. Sci. U.S.A.">
        <title>Characterizing a model human gut microbiota composed of members of its two dominant bacterial phyla.</title>
        <authorList>
            <person name="Mahowald M.A."/>
            <person name="Rey F.E."/>
            <person name="Seedorf H."/>
            <person name="Turnbaugh P.J."/>
            <person name="Fulton R.S."/>
            <person name="Wollam A."/>
            <person name="Shah N."/>
            <person name="Wang C."/>
            <person name="Magrini V."/>
            <person name="Wilson R.K."/>
            <person name="Cantarel B.L."/>
            <person name="Coutinho P.M."/>
            <person name="Henrissat B."/>
            <person name="Crock L.W."/>
            <person name="Russell A."/>
            <person name="Verberkmoes N.C."/>
            <person name="Hettich R.L."/>
            <person name="Gordon J.I."/>
        </authorList>
    </citation>
    <scope>NUCLEOTIDE SEQUENCE [LARGE SCALE GENOMIC DNA]</scope>
    <source>
        <strain evidence="5">ATCC 33656 / DSM 3377 / JCM 17463 / KCTC 5835 / LMG 30912 / VPI 0990</strain>
    </source>
</reference>
<evidence type="ECO:0000256" key="2">
    <source>
        <dbReference type="ARBA" id="ARBA00022801"/>
    </source>
</evidence>
<dbReference type="Pfam" id="PF01381">
    <property type="entry name" value="HTH_3"/>
    <property type="match status" value="1"/>
</dbReference>
<dbReference type="PDB" id="2KPJ">
    <property type="method" value="NMR"/>
    <property type="chains" value="A=1-86"/>
</dbReference>
<name>C4Z801_AGARV</name>
<sequence>MVKDKQKAIFSENLNSYIAKSEKTQLEIAKSIGVSPQTFNTWCKGIAIPRMGKVQALADYFNINKSDLIEDKKLNIDTVPIESGYTIPVLGRVAAGYGKEAVEEVIGQIEISPSMAAKGDYFGLLIKGDSMIPTLYDGDTVIVERTDDAESGDLVIALVNGSDATCKRLQKYAEGIALIPQNPVYEPMRFTESEIDTTPVKILGKVVEMRRKF</sequence>
<dbReference type="InterPro" id="IPR050077">
    <property type="entry name" value="LexA_repressor"/>
</dbReference>
<dbReference type="MEROPS" id="S24.001"/>
<dbReference type="Proteomes" id="UP000001477">
    <property type="component" value="Chromosome"/>
</dbReference>
<dbReference type="SUPFAM" id="SSF51306">
    <property type="entry name" value="LexA/Signal peptidase"/>
    <property type="match status" value="1"/>
</dbReference>
<dbReference type="AlphaFoldDB" id="C4Z801"/>
<keyword evidence="2" id="KW-0378">Hydrolase</keyword>
<dbReference type="PROSITE" id="PS00501">
    <property type="entry name" value="SPASE_I_1"/>
    <property type="match status" value="1"/>
</dbReference>
<dbReference type="PANTHER" id="PTHR33516">
    <property type="entry name" value="LEXA REPRESSOR"/>
    <property type="match status" value="1"/>
</dbReference>
<dbReference type="Gene3D" id="2.10.109.10">
    <property type="entry name" value="Umud Fragment, subunit A"/>
    <property type="match status" value="1"/>
</dbReference>
<dbReference type="GO" id="GO:0004252">
    <property type="term" value="F:serine-type endopeptidase activity"/>
    <property type="evidence" value="ECO:0007669"/>
    <property type="project" value="InterPro"/>
</dbReference>
<dbReference type="GO" id="GO:0006508">
    <property type="term" value="P:proteolysis"/>
    <property type="evidence" value="ECO:0007669"/>
    <property type="project" value="UniProtKB-KW"/>
</dbReference>
<evidence type="ECO:0000313" key="4">
    <source>
        <dbReference type="EMBL" id="ACR75018.1"/>
    </source>
</evidence>
<dbReference type="Pfam" id="PF00717">
    <property type="entry name" value="Peptidase_S24"/>
    <property type="match status" value="1"/>
</dbReference>
<dbReference type="InterPro" id="IPR019756">
    <property type="entry name" value="Pept_S26A_signal_pept_1_Ser-AS"/>
</dbReference>
<dbReference type="EMBL" id="CP001107">
    <property type="protein sequence ID" value="ACR75018.1"/>
    <property type="molecule type" value="Genomic_DNA"/>
</dbReference>
<keyword evidence="6" id="KW-0002">3D-structure</keyword>
<dbReference type="PDBsum" id="2KPJ"/>
<dbReference type="STRING" id="515619.EUBREC_1258"/>
<dbReference type="DNASU" id="7964990"/>
<accession>C4Z801</accession>
<dbReference type="SMART" id="SM00530">
    <property type="entry name" value="HTH_XRE"/>
    <property type="match status" value="1"/>
</dbReference>
<gene>
    <name evidence="4" type="ordered locus">EUBREC_1258</name>
</gene>
<dbReference type="SUPFAM" id="SSF47413">
    <property type="entry name" value="lambda repressor-like DNA-binding domains"/>
    <property type="match status" value="1"/>
</dbReference>
<evidence type="ECO:0000313" key="5">
    <source>
        <dbReference type="Proteomes" id="UP000001477"/>
    </source>
</evidence>
<dbReference type="PANTHER" id="PTHR33516:SF2">
    <property type="entry name" value="LEXA REPRESSOR-RELATED"/>
    <property type="match status" value="1"/>
</dbReference>
<dbReference type="CDD" id="cd06529">
    <property type="entry name" value="S24_LexA-like"/>
    <property type="match status" value="1"/>
</dbReference>
<dbReference type="PROSITE" id="PS50943">
    <property type="entry name" value="HTH_CROC1"/>
    <property type="match status" value="1"/>
</dbReference>
<dbReference type="InterPro" id="IPR036286">
    <property type="entry name" value="LexA/Signal_pep-like_sf"/>
</dbReference>
<keyword evidence="1" id="KW-0645">Protease</keyword>
<evidence type="ECO:0000259" key="3">
    <source>
        <dbReference type="PROSITE" id="PS50943"/>
    </source>
</evidence>
<dbReference type="EvolutionaryTrace" id="C4Z801"/>
<dbReference type="KEGG" id="ere:EUBREC_1258"/>
<dbReference type="RefSeq" id="WP_012742117.1">
    <property type="nucleotide sequence ID" value="NC_012781.1"/>
</dbReference>
<protein>
    <submittedName>
        <fullName evidence="4">SOS-response transcriptional repressor, LexA</fullName>
    </submittedName>
</protein>
<dbReference type="InterPro" id="IPR015927">
    <property type="entry name" value="Peptidase_S24_S26A/B/C"/>
</dbReference>
<dbReference type="InterPro" id="IPR010982">
    <property type="entry name" value="Lambda_DNA-bd_dom_sf"/>
</dbReference>
<dbReference type="GeneID" id="86988095"/>
<organism evidence="4 5">
    <name type="scientific">Agathobacter rectalis (strain ATCC 33656 / DSM 3377 / JCM 17463 / KCTC 5835 / VPI 0990)</name>
    <name type="common">Eubacterium rectale</name>
    <dbReference type="NCBI Taxonomy" id="515619"/>
    <lineage>
        <taxon>Bacteria</taxon>
        <taxon>Bacillati</taxon>
        <taxon>Bacillota</taxon>
        <taxon>Clostridia</taxon>
        <taxon>Lachnospirales</taxon>
        <taxon>Lachnospiraceae</taxon>
        <taxon>Agathobacter</taxon>
    </lineage>
</organism>
<dbReference type="PaxDb" id="515619-EUBREC_1258"/>
<feature type="domain" description="HTH cro/C1-type" evidence="3">
    <location>
        <begin position="24"/>
        <end position="68"/>
    </location>
</feature>
<dbReference type="GO" id="GO:0003677">
    <property type="term" value="F:DNA binding"/>
    <property type="evidence" value="ECO:0007669"/>
    <property type="project" value="InterPro"/>
</dbReference>
<evidence type="ECO:0000256" key="1">
    <source>
        <dbReference type="ARBA" id="ARBA00022670"/>
    </source>
</evidence>
<dbReference type="GO" id="GO:0016020">
    <property type="term" value="C:membrane"/>
    <property type="evidence" value="ECO:0007669"/>
    <property type="project" value="InterPro"/>
</dbReference>
<evidence type="ECO:0007829" key="6">
    <source>
        <dbReference type="PDB" id="2KPJ"/>
    </source>
</evidence>
<dbReference type="InterPro" id="IPR001387">
    <property type="entry name" value="Cro/C1-type_HTH"/>
</dbReference>
<dbReference type="SMR" id="C4Z801"/>
<dbReference type="CDD" id="cd00093">
    <property type="entry name" value="HTH_XRE"/>
    <property type="match status" value="1"/>
</dbReference>
<reference evidence="6" key="2">
    <citation type="submission" date="2009-10" db="PDB data bank">
        <title>Solution Structure Of Protein SOS-response transcriptional repressor, LexA From Eubacterium rectale. Northeast Structural Genomics Consortium Target ErR9A.</title>
        <authorList>
            <person name="Wu Y."/>
            <person name="Eletsky A."/>
            <person name="Lee D."/>
            <person name="Ghosh A."/>
            <person name="Buchwald W."/>
            <person name="Zhang Q."/>
            <person name="Janjua H."/>
            <person name="Garcia E."/>
            <person name="Nair R."/>
            <person name="Sukumaran D."/>
            <person name="Rost B."/>
            <person name="Acton T."/>
            <person name="Everett J."/>
            <person name="Montelione G.T."/>
            <person name="Szyperski T."/>
        </authorList>
    </citation>
    <scope>STRUCTURE BY NMR OF 1-86</scope>
</reference>
<dbReference type="InterPro" id="IPR039418">
    <property type="entry name" value="LexA-like"/>
</dbReference>